<keyword evidence="3" id="KW-0539">Nucleus</keyword>
<dbReference type="GO" id="GO:0005737">
    <property type="term" value="C:cytoplasm"/>
    <property type="evidence" value="ECO:0007669"/>
    <property type="project" value="UniProtKB-SubCell"/>
</dbReference>
<dbReference type="Pfam" id="PF02136">
    <property type="entry name" value="NTF2"/>
    <property type="match status" value="1"/>
</dbReference>
<dbReference type="PROSITE" id="PS50177">
    <property type="entry name" value="NTF2_DOMAIN"/>
    <property type="match status" value="1"/>
</dbReference>
<dbReference type="GO" id="GO:0006606">
    <property type="term" value="P:protein import into nucleus"/>
    <property type="evidence" value="ECO:0007669"/>
    <property type="project" value="UniProtKB-ARBA"/>
</dbReference>
<dbReference type="InterPro" id="IPR018222">
    <property type="entry name" value="Nuclear_transport_factor_2_euk"/>
</dbReference>
<protein>
    <recommendedName>
        <fullName evidence="2 3">Nuclear transport factor 2</fullName>
        <shortName evidence="3">NTF-2</shortName>
    </recommendedName>
</protein>
<evidence type="ECO:0000256" key="2">
    <source>
        <dbReference type="ARBA" id="ARBA00026247"/>
    </source>
</evidence>
<keyword evidence="1 3" id="KW-0963">Cytoplasm</keyword>
<dbReference type="InterPro" id="IPR002075">
    <property type="entry name" value="NTF2_dom"/>
</dbReference>
<evidence type="ECO:0000313" key="6">
    <source>
        <dbReference type="Proteomes" id="UP001362899"/>
    </source>
</evidence>
<evidence type="ECO:0000313" key="5">
    <source>
        <dbReference type="EMBL" id="GMM52997.1"/>
    </source>
</evidence>
<dbReference type="GO" id="GO:0005635">
    <property type="term" value="C:nuclear envelope"/>
    <property type="evidence" value="ECO:0007669"/>
    <property type="project" value="UniProtKB-ARBA"/>
</dbReference>
<dbReference type="InterPro" id="IPR032710">
    <property type="entry name" value="NTF2-like_dom_sf"/>
</dbReference>
<dbReference type="Gene3D" id="3.10.450.50">
    <property type="match status" value="1"/>
</dbReference>
<organism evidence="5 6">
    <name type="scientific">Starmerella bacillaris</name>
    <name type="common">Yeast</name>
    <name type="synonym">Candida zemplinina</name>
    <dbReference type="NCBI Taxonomy" id="1247836"/>
    <lineage>
        <taxon>Eukaryota</taxon>
        <taxon>Fungi</taxon>
        <taxon>Dikarya</taxon>
        <taxon>Ascomycota</taxon>
        <taxon>Saccharomycotina</taxon>
        <taxon>Dipodascomycetes</taxon>
        <taxon>Dipodascales</taxon>
        <taxon>Trichomonascaceae</taxon>
        <taxon>Starmerella</taxon>
    </lineage>
</organism>
<name>A0AAV5RP30_STABA</name>
<dbReference type="AlphaFoldDB" id="A0AAV5RP30"/>
<reference evidence="5 6" key="1">
    <citation type="journal article" date="2023" name="Elife">
        <title>Identification of key yeast species and microbe-microbe interactions impacting larval growth of Drosophila in the wild.</title>
        <authorList>
            <person name="Mure A."/>
            <person name="Sugiura Y."/>
            <person name="Maeda R."/>
            <person name="Honda K."/>
            <person name="Sakurai N."/>
            <person name="Takahashi Y."/>
            <person name="Watada M."/>
            <person name="Katoh T."/>
            <person name="Gotoh A."/>
            <person name="Gotoh Y."/>
            <person name="Taniguchi I."/>
            <person name="Nakamura K."/>
            <person name="Hayashi T."/>
            <person name="Katayama T."/>
            <person name="Uemura T."/>
            <person name="Hattori Y."/>
        </authorList>
    </citation>
    <scope>NUCLEOTIDE SEQUENCE [LARGE SCALE GENOMIC DNA]</scope>
    <source>
        <strain evidence="5 6">SB-73</strain>
    </source>
</reference>
<dbReference type="FunFam" id="3.10.450.50:FF:000005">
    <property type="entry name" value="Nuclear transport factor 2"/>
    <property type="match status" value="1"/>
</dbReference>
<dbReference type="PANTHER" id="PTHR12612">
    <property type="entry name" value="NUCLEAR TRANSPORT FACTOR 2"/>
    <property type="match status" value="1"/>
</dbReference>
<keyword evidence="6" id="KW-1185">Reference proteome</keyword>
<dbReference type="GO" id="GO:0051028">
    <property type="term" value="P:mRNA transport"/>
    <property type="evidence" value="ECO:0007669"/>
    <property type="project" value="UniProtKB-UniRule"/>
</dbReference>
<keyword evidence="3" id="KW-0653">Protein transport</keyword>
<evidence type="ECO:0000256" key="1">
    <source>
        <dbReference type="ARBA" id="ARBA00022490"/>
    </source>
</evidence>
<accession>A0AAV5RP30</accession>
<dbReference type="SUPFAM" id="SSF54427">
    <property type="entry name" value="NTF2-like"/>
    <property type="match status" value="1"/>
</dbReference>
<proteinExistence type="predicted"/>
<dbReference type="Proteomes" id="UP001362899">
    <property type="component" value="Unassembled WGS sequence"/>
</dbReference>
<keyword evidence="3" id="KW-0813">Transport</keyword>
<comment type="function">
    <text evidence="3">Has a role in nuclear-cytoplasmic transport of proteins and mRNAs.</text>
</comment>
<sequence length="125" mass="14220">MSFDFAALAQQFVQVYYQQFEADRSSLLPLYRDVSMLTFETSQVQGAQAIVEKLVSLPFQKTQHKISTLDAQPGSPNGRDVIVMVTGQLTIDDEKYPKGYSQVFHLMPDGDQYFVFNDIFRLILG</sequence>
<evidence type="ECO:0000256" key="3">
    <source>
        <dbReference type="RuleBase" id="RU369002"/>
    </source>
</evidence>
<dbReference type="EMBL" id="BTGC01000008">
    <property type="protein sequence ID" value="GMM52997.1"/>
    <property type="molecule type" value="Genomic_DNA"/>
</dbReference>
<dbReference type="InterPro" id="IPR045875">
    <property type="entry name" value="NTF2"/>
</dbReference>
<gene>
    <name evidence="5" type="ORF">DASB73_039600</name>
</gene>
<comment type="caution">
    <text evidence="5">The sequence shown here is derived from an EMBL/GenBank/DDBJ whole genome shotgun (WGS) entry which is preliminary data.</text>
</comment>
<feature type="domain" description="NTF2" evidence="4">
    <location>
        <begin position="8"/>
        <end position="122"/>
    </location>
</feature>
<comment type="subcellular location">
    <subcellularLocation>
        <location evidence="3">Cytoplasm</location>
    </subcellularLocation>
    <subcellularLocation>
        <location evidence="3">Nucleus</location>
    </subcellularLocation>
</comment>
<dbReference type="CDD" id="cd00780">
    <property type="entry name" value="NTF2"/>
    <property type="match status" value="1"/>
</dbReference>
<evidence type="ECO:0000259" key="4">
    <source>
        <dbReference type="PROSITE" id="PS50177"/>
    </source>
</evidence>